<proteinExistence type="inferred from homology"/>
<keyword evidence="2" id="KW-0813">Transport</keyword>
<dbReference type="PROSITE" id="PS51257">
    <property type="entry name" value="PROKAR_LIPOPROTEIN"/>
    <property type="match status" value="1"/>
</dbReference>
<feature type="chain" id="PRO_5047462007" evidence="5">
    <location>
        <begin position="31"/>
        <end position="555"/>
    </location>
</feature>
<evidence type="ECO:0000256" key="3">
    <source>
        <dbReference type="ARBA" id="ARBA00022729"/>
    </source>
</evidence>
<reference evidence="8" key="1">
    <citation type="journal article" date="2019" name="Int. J. Syst. Evol. Microbiol.">
        <title>The Global Catalogue of Microorganisms (GCM) 10K type strain sequencing project: providing services to taxonomists for standard genome sequencing and annotation.</title>
        <authorList>
            <consortium name="The Broad Institute Genomics Platform"/>
            <consortium name="The Broad Institute Genome Sequencing Center for Infectious Disease"/>
            <person name="Wu L."/>
            <person name="Ma J."/>
        </authorList>
    </citation>
    <scope>NUCLEOTIDE SEQUENCE [LARGE SCALE GENOMIC DNA]</scope>
    <source>
        <strain evidence="8">JCM 1490</strain>
    </source>
</reference>
<accession>A0ABW2Q805</accession>
<keyword evidence="8" id="KW-1185">Reference proteome</keyword>
<dbReference type="InterPro" id="IPR030678">
    <property type="entry name" value="Peptide/Ni-bd"/>
</dbReference>
<evidence type="ECO:0000313" key="8">
    <source>
        <dbReference type="Proteomes" id="UP001596455"/>
    </source>
</evidence>
<dbReference type="SUPFAM" id="SSF53850">
    <property type="entry name" value="Periplasmic binding protein-like II"/>
    <property type="match status" value="1"/>
</dbReference>
<name>A0ABW2Q805_9MICO</name>
<dbReference type="PANTHER" id="PTHR30290">
    <property type="entry name" value="PERIPLASMIC BINDING COMPONENT OF ABC TRANSPORTER"/>
    <property type="match status" value="1"/>
</dbReference>
<keyword evidence="3 5" id="KW-0732">Signal</keyword>
<dbReference type="RefSeq" id="WP_382394251.1">
    <property type="nucleotide sequence ID" value="NZ_JBHTCQ010000002.1"/>
</dbReference>
<dbReference type="PIRSF" id="PIRSF002741">
    <property type="entry name" value="MppA"/>
    <property type="match status" value="1"/>
</dbReference>
<dbReference type="PANTHER" id="PTHR30290:SF9">
    <property type="entry name" value="OLIGOPEPTIDE-BINDING PROTEIN APPA"/>
    <property type="match status" value="1"/>
</dbReference>
<organism evidence="7 8">
    <name type="scientific">Georgenia alba</name>
    <dbReference type="NCBI Taxonomy" id="2233858"/>
    <lineage>
        <taxon>Bacteria</taxon>
        <taxon>Bacillati</taxon>
        <taxon>Actinomycetota</taxon>
        <taxon>Actinomycetes</taxon>
        <taxon>Micrococcales</taxon>
        <taxon>Bogoriellaceae</taxon>
        <taxon>Georgenia</taxon>
    </lineage>
</organism>
<evidence type="ECO:0000256" key="4">
    <source>
        <dbReference type="SAM" id="MobiDB-lite"/>
    </source>
</evidence>
<sequence>MARWTTTARRRRPVLAAASAAALLALTACGGGFSEQQAEDQGDQGQGGGGGETLVIGTINPPASFDPINQTDVGGQWANQFVLDTLLNQPEPLEFTPELAEEFGTEDNQTFTFTLNPDATWSDGEPITAEDVVFTLNLIAHPESLTSRGANISTLTGVDGATGKLPDGETEIPGLVAVDEQTVQFETKAPVDPNYIYEMIGSTIPVLPEHHLADVPPADFGESEFAQLPDVTSGAYTYTSYTDDVSIEYAANEDYYRGAPQIPSIAMRIMPAANLAGDLQAGAIHMNSGGGIGNIPVQDMPTVEGLENVTTSIDPTIGFQTMMFNLQTVEDVNVRQAIAHAVNREQIVDQLLRGNGEIIDGPYTSQSPYLDEGLETTQYDPDRARELLEETDFDENTTLRFVVPTGNAIREQSADIILQNLQDVGFTVEQSNFDFPTVQGMAQNGEFDLLLMGYTFNVDPDMSALYSSQGQYNYMGYENPRVDELLDQGKAEPDPEARQEIYAELQRIWQEDMPILTTYSDHATSVVSNELEVGGAAPFWPGTLTDLPEWHFGTQ</sequence>
<comment type="similarity">
    <text evidence="1">Belongs to the bacterial solute-binding protein 5 family.</text>
</comment>
<dbReference type="Pfam" id="PF00496">
    <property type="entry name" value="SBP_bac_5"/>
    <property type="match status" value="1"/>
</dbReference>
<comment type="caution">
    <text evidence="7">The sequence shown here is derived from an EMBL/GenBank/DDBJ whole genome shotgun (WGS) entry which is preliminary data.</text>
</comment>
<dbReference type="InterPro" id="IPR000914">
    <property type="entry name" value="SBP_5_dom"/>
</dbReference>
<protein>
    <submittedName>
        <fullName evidence="7">ABC transporter substrate-binding protein</fullName>
    </submittedName>
</protein>
<dbReference type="Proteomes" id="UP001596455">
    <property type="component" value="Unassembled WGS sequence"/>
</dbReference>
<dbReference type="Gene3D" id="3.90.76.10">
    <property type="entry name" value="Dipeptide-binding Protein, Domain 1"/>
    <property type="match status" value="1"/>
</dbReference>
<dbReference type="EMBL" id="JBHTCQ010000002">
    <property type="protein sequence ID" value="MFC7405635.1"/>
    <property type="molecule type" value="Genomic_DNA"/>
</dbReference>
<feature type="domain" description="Solute-binding protein family 5" evidence="6">
    <location>
        <begin position="94"/>
        <end position="473"/>
    </location>
</feature>
<dbReference type="Gene3D" id="3.10.105.10">
    <property type="entry name" value="Dipeptide-binding Protein, Domain 3"/>
    <property type="match status" value="1"/>
</dbReference>
<feature type="signal peptide" evidence="5">
    <location>
        <begin position="1"/>
        <end position="30"/>
    </location>
</feature>
<dbReference type="Gene3D" id="3.40.190.10">
    <property type="entry name" value="Periplasmic binding protein-like II"/>
    <property type="match status" value="1"/>
</dbReference>
<evidence type="ECO:0000256" key="2">
    <source>
        <dbReference type="ARBA" id="ARBA00022448"/>
    </source>
</evidence>
<evidence type="ECO:0000259" key="6">
    <source>
        <dbReference type="Pfam" id="PF00496"/>
    </source>
</evidence>
<evidence type="ECO:0000313" key="7">
    <source>
        <dbReference type="EMBL" id="MFC7405635.1"/>
    </source>
</evidence>
<feature type="region of interest" description="Disordered" evidence="4">
    <location>
        <begin position="34"/>
        <end position="54"/>
    </location>
</feature>
<evidence type="ECO:0000256" key="5">
    <source>
        <dbReference type="SAM" id="SignalP"/>
    </source>
</evidence>
<evidence type="ECO:0000256" key="1">
    <source>
        <dbReference type="ARBA" id="ARBA00005695"/>
    </source>
</evidence>
<gene>
    <name evidence="7" type="ORF">ACFQQL_10995</name>
</gene>
<dbReference type="InterPro" id="IPR039424">
    <property type="entry name" value="SBP_5"/>
</dbReference>